<evidence type="ECO:0000313" key="1">
    <source>
        <dbReference type="EMBL" id="QJA62340.1"/>
    </source>
</evidence>
<dbReference type="EMBL" id="MT142471">
    <property type="protein sequence ID" value="QJA81841.1"/>
    <property type="molecule type" value="Genomic_DNA"/>
</dbReference>
<gene>
    <name evidence="3" type="ORF">MM415A00491_0015</name>
    <name evidence="2" type="ORF">MM415A01070_0032</name>
    <name evidence="1" type="ORF">MM415B00796_0015</name>
</gene>
<evidence type="ECO:0000313" key="3">
    <source>
        <dbReference type="EMBL" id="QJA81841.1"/>
    </source>
</evidence>
<sequence length="78" mass="8764">MIHLLGFPFEGIPGCDCCCYQCDSCETCGPIIANADRHDIFTFYYENIVVVAGREADARAFLQAMAIDPNCLQYQDYL</sequence>
<organism evidence="1">
    <name type="scientific">viral metagenome</name>
    <dbReference type="NCBI Taxonomy" id="1070528"/>
    <lineage>
        <taxon>unclassified sequences</taxon>
        <taxon>metagenomes</taxon>
        <taxon>organismal metagenomes</taxon>
    </lineage>
</organism>
<protein>
    <submittedName>
        <fullName evidence="1">Uncharacterized protein</fullName>
    </submittedName>
</protein>
<dbReference type="EMBL" id="MT142337">
    <property type="protein sequence ID" value="QJA78465.1"/>
    <property type="molecule type" value="Genomic_DNA"/>
</dbReference>
<dbReference type="AlphaFoldDB" id="A0A6M3IXV5"/>
<dbReference type="EMBL" id="MT141468">
    <property type="protein sequence ID" value="QJA62340.1"/>
    <property type="molecule type" value="Genomic_DNA"/>
</dbReference>
<proteinExistence type="predicted"/>
<accession>A0A6M3IXV5</accession>
<reference evidence="1" key="1">
    <citation type="submission" date="2020-03" db="EMBL/GenBank/DDBJ databases">
        <title>The deep terrestrial virosphere.</title>
        <authorList>
            <person name="Holmfeldt K."/>
            <person name="Nilsson E."/>
            <person name="Simone D."/>
            <person name="Lopez-Fernandez M."/>
            <person name="Wu X."/>
            <person name="de Brujin I."/>
            <person name="Lundin D."/>
            <person name="Andersson A."/>
            <person name="Bertilsson S."/>
            <person name="Dopson M."/>
        </authorList>
    </citation>
    <scope>NUCLEOTIDE SEQUENCE</scope>
    <source>
        <strain evidence="3">MM415A00491</strain>
        <strain evidence="2">MM415A01070</strain>
        <strain evidence="1">MM415B00796</strain>
    </source>
</reference>
<evidence type="ECO:0000313" key="2">
    <source>
        <dbReference type="EMBL" id="QJA78465.1"/>
    </source>
</evidence>
<name>A0A6M3IXV5_9ZZZZ</name>